<protein>
    <submittedName>
        <fullName evidence="1">Uncharacterized protein</fullName>
    </submittedName>
</protein>
<dbReference type="AlphaFoldDB" id="A0A643BMJ8"/>
<reference evidence="1 2" key="1">
    <citation type="journal article" date="2019" name="PLoS ONE">
        <title>Genomic analyses reveal an absence of contemporary introgressive admixture between fin whales and blue whales, despite known hybrids.</title>
        <authorList>
            <person name="Westbury M.V."/>
            <person name="Petersen B."/>
            <person name="Lorenzen E.D."/>
        </authorList>
    </citation>
    <scope>NUCLEOTIDE SEQUENCE [LARGE SCALE GENOMIC DNA]</scope>
    <source>
        <strain evidence="1">FinWhale-01</strain>
    </source>
</reference>
<gene>
    <name evidence="1" type="ORF">E2I00_017082</name>
</gene>
<keyword evidence="2" id="KW-1185">Reference proteome</keyword>
<accession>A0A643BMJ8</accession>
<dbReference type="EMBL" id="SGJD01009612">
    <property type="protein sequence ID" value="KAB0388990.1"/>
    <property type="molecule type" value="Genomic_DNA"/>
</dbReference>
<organism evidence="1 2">
    <name type="scientific">Balaenoptera physalus</name>
    <name type="common">Fin whale</name>
    <name type="synonym">Balaena physalus</name>
    <dbReference type="NCBI Taxonomy" id="9770"/>
    <lineage>
        <taxon>Eukaryota</taxon>
        <taxon>Metazoa</taxon>
        <taxon>Chordata</taxon>
        <taxon>Craniata</taxon>
        <taxon>Vertebrata</taxon>
        <taxon>Euteleostomi</taxon>
        <taxon>Mammalia</taxon>
        <taxon>Eutheria</taxon>
        <taxon>Laurasiatheria</taxon>
        <taxon>Artiodactyla</taxon>
        <taxon>Whippomorpha</taxon>
        <taxon>Cetacea</taxon>
        <taxon>Mysticeti</taxon>
        <taxon>Balaenopteridae</taxon>
        <taxon>Balaenoptera</taxon>
    </lineage>
</organism>
<proteinExistence type="predicted"/>
<name>A0A643BMJ8_BALPH</name>
<comment type="caution">
    <text evidence="1">The sequence shown here is derived from an EMBL/GenBank/DDBJ whole genome shotgun (WGS) entry which is preliminary data.</text>
</comment>
<evidence type="ECO:0000313" key="1">
    <source>
        <dbReference type="EMBL" id="KAB0388990.1"/>
    </source>
</evidence>
<sequence>MWAAPVQHTEEKTLARVWAGLAGRSLRF</sequence>
<dbReference type="Proteomes" id="UP000437017">
    <property type="component" value="Unassembled WGS sequence"/>
</dbReference>
<evidence type="ECO:0000313" key="2">
    <source>
        <dbReference type="Proteomes" id="UP000437017"/>
    </source>
</evidence>